<feature type="compositionally biased region" description="Basic and acidic residues" evidence="8">
    <location>
        <begin position="781"/>
        <end position="790"/>
    </location>
</feature>
<feature type="compositionally biased region" description="Basic and acidic residues" evidence="8">
    <location>
        <begin position="490"/>
        <end position="499"/>
    </location>
</feature>
<accession>A0A0G4F6B3</accession>
<evidence type="ECO:0000256" key="2">
    <source>
        <dbReference type="ARBA" id="ARBA00022490"/>
    </source>
</evidence>
<dbReference type="GO" id="GO:0016887">
    <property type="term" value="F:ATP hydrolysis activity"/>
    <property type="evidence" value="ECO:0007669"/>
    <property type="project" value="InterPro"/>
</dbReference>
<evidence type="ECO:0008006" key="12">
    <source>
        <dbReference type="Google" id="ProtNLM"/>
    </source>
</evidence>
<comment type="subcellular location">
    <subcellularLocation>
        <location evidence="1">Cytoplasm</location>
        <location evidence="1">Cytoskeleton</location>
        <location evidence="1">Spindle pole</location>
    </subcellularLocation>
</comment>
<feature type="domain" description="AAA ATPase AAA+ lid" evidence="10">
    <location>
        <begin position="516"/>
        <end position="549"/>
    </location>
</feature>
<evidence type="ECO:0000259" key="10">
    <source>
        <dbReference type="Pfam" id="PF17862"/>
    </source>
</evidence>
<keyword evidence="4" id="KW-0547">Nucleotide-binding</keyword>
<dbReference type="Gene3D" id="3.40.50.300">
    <property type="entry name" value="P-loop containing nucleotide triphosphate hydrolases"/>
    <property type="match status" value="2"/>
</dbReference>
<feature type="compositionally biased region" description="Polar residues" evidence="8">
    <location>
        <begin position="566"/>
        <end position="576"/>
    </location>
</feature>
<sequence>MLQAESGTVLEGLEPADNVDLIQIIQEYEDYFELRFGKPPRLIKKSKTGMEVGASNRNGRGVGMGFSGGPLTLTAMTNQREKKKGKGGGDETTGVGPGARNSLRLPDLSSCGASASNAKNQQGGKEKRAKGCKLEPDDTTETDANLLQVSACPPVPRVAGGGGLEDSSGGAEGPQIVLKNKRERGDGTEENQNHPTNQASRSPMPPQADQQQQQGPLPFPVGAELPNDSRLLRPFPVLDVLGNDPDYRDLVPAISREIVMENPGVKWDDIVGLDRAKELLKEAVVMPHKYPKLFTGLLAPWRGVLLFGPPEKLVRVLFELARFHRPSTIFIDEMDSLMSQRGGRDAEHEGSRRMKTELLVQMDGVCRDTGRGKGGNEGVFLLAASNLPWDLDAAVLRRFEKRVSQSILADLPDERARTKMVDHFFSQSPVPVSSDDHQADTNSIQQNKHEQEKHQQQQQPRAHVSIGVGPGDSPEARKSPLTPLSLTLPQKDEEKKEEGDTTESEEPAPRASFSQRVALQCPGFSGADVRMLCKEAAMRPLRRLIAKVESASSPESLRPEDIPPELSSTFANSSNVVERAAARKGGGLGGFTSGAQERARERKGVPPRHTEARVTRNRQKEKPAPCSDDTVEGEKEEAFDIQDKEKIIPNDGKEATQSERRPKIRPRAVIRFPAPPAAFAASVSVPSSDGCTVSTQASTEVAVPSEGGEEELRSRSEDHTEVSEHLENQRREKGRKEKLAAAEVAPEVQIDARHTEEKSWVRGEGTEPSGHEAQSGVQPRLSEEKEEEKPGLGAGCVVWEDVEAALRVVRPSSTIPNKKYLKWRDAFGSQ</sequence>
<evidence type="ECO:0000256" key="4">
    <source>
        <dbReference type="ARBA" id="ARBA00022741"/>
    </source>
</evidence>
<feature type="compositionally biased region" description="Basic and acidic residues" evidence="8">
    <location>
        <begin position="597"/>
        <end position="623"/>
    </location>
</feature>
<keyword evidence="2" id="KW-0963">Cytoplasm</keyword>
<proteinExistence type="predicted"/>
<dbReference type="InterPro" id="IPR027417">
    <property type="entry name" value="P-loop_NTPase"/>
</dbReference>
<gene>
    <name evidence="11" type="ORF">Cvel_2763</name>
</gene>
<feature type="compositionally biased region" description="Low complexity" evidence="8">
    <location>
        <begin position="207"/>
        <end position="216"/>
    </location>
</feature>
<dbReference type="EMBL" id="CDMZ01000133">
    <property type="protein sequence ID" value="CEM07569.1"/>
    <property type="molecule type" value="Genomic_DNA"/>
</dbReference>
<feature type="region of interest" description="Disordered" evidence="8">
    <location>
        <begin position="427"/>
        <end position="515"/>
    </location>
</feature>
<dbReference type="PANTHER" id="PTHR23074">
    <property type="entry name" value="AAA DOMAIN-CONTAINING"/>
    <property type="match status" value="1"/>
</dbReference>
<keyword evidence="3" id="KW-0493">Microtubule</keyword>
<feature type="domain" description="ATPase AAA-type core" evidence="9">
    <location>
        <begin position="307"/>
        <end position="403"/>
    </location>
</feature>
<reference evidence="11" key="1">
    <citation type="submission" date="2014-11" db="EMBL/GenBank/DDBJ databases">
        <authorList>
            <person name="Otto D Thomas"/>
            <person name="Naeem Raeece"/>
        </authorList>
    </citation>
    <scope>NUCLEOTIDE SEQUENCE</scope>
</reference>
<dbReference type="GO" id="GO:0016853">
    <property type="term" value="F:isomerase activity"/>
    <property type="evidence" value="ECO:0007669"/>
    <property type="project" value="UniProtKB-KW"/>
</dbReference>
<keyword evidence="5" id="KW-0067">ATP-binding</keyword>
<feature type="compositionally biased region" description="Basic and acidic residues" evidence="8">
    <location>
        <begin position="632"/>
        <end position="661"/>
    </location>
</feature>
<dbReference type="InterPro" id="IPR003959">
    <property type="entry name" value="ATPase_AAA_core"/>
</dbReference>
<feature type="region of interest" description="Disordered" evidence="8">
    <location>
        <begin position="80"/>
        <end position="225"/>
    </location>
</feature>
<dbReference type="SUPFAM" id="SSF52540">
    <property type="entry name" value="P-loop containing nucleoside triphosphate hydrolases"/>
    <property type="match status" value="1"/>
</dbReference>
<evidence type="ECO:0000256" key="6">
    <source>
        <dbReference type="ARBA" id="ARBA00023212"/>
    </source>
</evidence>
<evidence type="ECO:0000313" key="11">
    <source>
        <dbReference type="EMBL" id="CEM07569.1"/>
    </source>
</evidence>
<protein>
    <recommendedName>
        <fullName evidence="12">AAA+ ATPase domain-containing protein</fullName>
    </recommendedName>
</protein>
<dbReference type="PROSITE" id="PS00674">
    <property type="entry name" value="AAA"/>
    <property type="match status" value="1"/>
</dbReference>
<feature type="compositionally biased region" description="Low complexity" evidence="8">
    <location>
        <begin position="479"/>
        <end position="489"/>
    </location>
</feature>
<dbReference type="VEuPathDB" id="CryptoDB:Cvel_2763"/>
<dbReference type="PANTHER" id="PTHR23074:SF78">
    <property type="entry name" value="KATANIN P60 ATPASE-CONTAINING SUBUNIT A-LIKE 2"/>
    <property type="match status" value="1"/>
</dbReference>
<feature type="compositionally biased region" description="Basic and acidic residues" evidence="8">
    <location>
        <begin position="710"/>
        <end position="740"/>
    </location>
</feature>
<dbReference type="Pfam" id="PF00004">
    <property type="entry name" value="AAA"/>
    <property type="match status" value="1"/>
</dbReference>
<organism evidence="11">
    <name type="scientific">Chromera velia CCMP2878</name>
    <dbReference type="NCBI Taxonomy" id="1169474"/>
    <lineage>
        <taxon>Eukaryota</taxon>
        <taxon>Sar</taxon>
        <taxon>Alveolata</taxon>
        <taxon>Colpodellida</taxon>
        <taxon>Chromeraceae</taxon>
        <taxon>Chromera</taxon>
    </lineage>
</organism>
<dbReference type="GO" id="GO:0005874">
    <property type="term" value="C:microtubule"/>
    <property type="evidence" value="ECO:0007669"/>
    <property type="project" value="UniProtKB-KW"/>
</dbReference>
<evidence type="ECO:0000259" key="9">
    <source>
        <dbReference type="Pfam" id="PF00004"/>
    </source>
</evidence>
<evidence type="ECO:0000256" key="5">
    <source>
        <dbReference type="ARBA" id="ARBA00022840"/>
    </source>
</evidence>
<dbReference type="InterPro" id="IPR050304">
    <property type="entry name" value="MT-severing_AAA_ATPase"/>
</dbReference>
<dbReference type="InterPro" id="IPR041569">
    <property type="entry name" value="AAA_lid_3"/>
</dbReference>
<evidence type="ECO:0000256" key="7">
    <source>
        <dbReference type="ARBA" id="ARBA00023235"/>
    </source>
</evidence>
<name>A0A0G4F6B3_9ALVE</name>
<feature type="compositionally biased region" description="Basic and acidic residues" evidence="8">
    <location>
        <begin position="750"/>
        <end position="765"/>
    </location>
</feature>
<dbReference type="InterPro" id="IPR003960">
    <property type="entry name" value="ATPase_AAA_CS"/>
</dbReference>
<feature type="region of interest" description="Disordered" evidence="8">
    <location>
        <begin position="681"/>
        <end position="793"/>
    </location>
</feature>
<dbReference type="Gene3D" id="1.10.8.60">
    <property type="match status" value="2"/>
</dbReference>
<feature type="compositionally biased region" description="Polar residues" evidence="8">
    <location>
        <begin position="689"/>
        <end position="699"/>
    </location>
</feature>
<evidence type="ECO:0000256" key="3">
    <source>
        <dbReference type="ARBA" id="ARBA00022701"/>
    </source>
</evidence>
<dbReference type="GO" id="GO:0000922">
    <property type="term" value="C:spindle pole"/>
    <property type="evidence" value="ECO:0007669"/>
    <property type="project" value="UniProtKB-SubCell"/>
</dbReference>
<dbReference type="GO" id="GO:0005524">
    <property type="term" value="F:ATP binding"/>
    <property type="evidence" value="ECO:0007669"/>
    <property type="project" value="UniProtKB-KW"/>
</dbReference>
<evidence type="ECO:0000256" key="1">
    <source>
        <dbReference type="ARBA" id="ARBA00004647"/>
    </source>
</evidence>
<feature type="region of interest" description="Disordered" evidence="8">
    <location>
        <begin position="550"/>
        <end position="668"/>
    </location>
</feature>
<keyword evidence="7" id="KW-0413">Isomerase</keyword>
<dbReference type="AlphaFoldDB" id="A0A0G4F6B3"/>
<evidence type="ECO:0000256" key="8">
    <source>
        <dbReference type="SAM" id="MobiDB-lite"/>
    </source>
</evidence>
<dbReference type="Pfam" id="PF17862">
    <property type="entry name" value="AAA_lid_3"/>
    <property type="match status" value="1"/>
</dbReference>
<feature type="compositionally biased region" description="Polar residues" evidence="8">
    <location>
        <begin position="111"/>
        <end position="123"/>
    </location>
</feature>
<keyword evidence="6" id="KW-0206">Cytoskeleton</keyword>